<dbReference type="Pfam" id="PF13419">
    <property type="entry name" value="HAD_2"/>
    <property type="match status" value="1"/>
</dbReference>
<keyword evidence="1" id="KW-0378">Hydrolase</keyword>
<dbReference type="Proteomes" id="UP001499854">
    <property type="component" value="Unassembled WGS sequence"/>
</dbReference>
<dbReference type="PANTHER" id="PTHR43481:SF4">
    <property type="entry name" value="GLYCEROL-1-PHOSPHATE PHOSPHOHYDROLASE 1-RELATED"/>
    <property type="match status" value="1"/>
</dbReference>
<dbReference type="InterPro" id="IPR023198">
    <property type="entry name" value="PGP-like_dom2"/>
</dbReference>
<dbReference type="GO" id="GO:0016787">
    <property type="term" value="F:hydrolase activity"/>
    <property type="evidence" value="ECO:0007669"/>
    <property type="project" value="UniProtKB-KW"/>
</dbReference>
<dbReference type="SUPFAM" id="SSF56784">
    <property type="entry name" value="HAD-like"/>
    <property type="match status" value="1"/>
</dbReference>
<dbReference type="PANTHER" id="PTHR43481">
    <property type="entry name" value="FRUCTOSE-1-PHOSPHATE PHOSPHATASE"/>
    <property type="match status" value="1"/>
</dbReference>
<organism evidence="1 2">
    <name type="scientific">Catenulispora subtropica</name>
    <dbReference type="NCBI Taxonomy" id="450798"/>
    <lineage>
        <taxon>Bacteria</taxon>
        <taxon>Bacillati</taxon>
        <taxon>Actinomycetota</taxon>
        <taxon>Actinomycetes</taxon>
        <taxon>Catenulisporales</taxon>
        <taxon>Catenulisporaceae</taxon>
        <taxon>Catenulispora</taxon>
    </lineage>
</organism>
<name>A0ABN2SJB4_9ACTN</name>
<dbReference type="PRINTS" id="PR00413">
    <property type="entry name" value="HADHALOGNASE"/>
</dbReference>
<evidence type="ECO:0000313" key="1">
    <source>
        <dbReference type="EMBL" id="GAA1987747.1"/>
    </source>
</evidence>
<dbReference type="SFLD" id="SFLDS00003">
    <property type="entry name" value="Haloacid_Dehalogenase"/>
    <property type="match status" value="1"/>
</dbReference>
<evidence type="ECO:0000313" key="2">
    <source>
        <dbReference type="Proteomes" id="UP001499854"/>
    </source>
</evidence>
<keyword evidence="2" id="KW-1185">Reference proteome</keyword>
<sequence>MHPDLTPPPAEALLFDWDGTLVDSVEANYRAMSRAVSAVGLDLGKEWFFSRTGISSAEMIELLVREQGVTPAASLDDIVATRDMFFREEADGITAHAAVLEVVEAAHGGTPMAIASGGSRAIILDTLRRLPFRDAFDAIVTRDDVARGKPAPDIFRHAAAALSADPAGCVVYEDSDEGIAAAHAAGMRVIDVRPYTGR</sequence>
<reference evidence="1 2" key="1">
    <citation type="journal article" date="2019" name="Int. J. Syst. Evol. Microbiol.">
        <title>The Global Catalogue of Microorganisms (GCM) 10K type strain sequencing project: providing services to taxonomists for standard genome sequencing and annotation.</title>
        <authorList>
            <consortium name="The Broad Institute Genomics Platform"/>
            <consortium name="The Broad Institute Genome Sequencing Center for Infectious Disease"/>
            <person name="Wu L."/>
            <person name="Ma J."/>
        </authorList>
    </citation>
    <scope>NUCLEOTIDE SEQUENCE [LARGE SCALE GENOMIC DNA]</scope>
    <source>
        <strain evidence="1 2">JCM 16013</strain>
    </source>
</reference>
<dbReference type="InterPro" id="IPR041492">
    <property type="entry name" value="HAD_2"/>
</dbReference>
<dbReference type="NCBIfam" id="TIGR01509">
    <property type="entry name" value="HAD-SF-IA-v3"/>
    <property type="match status" value="1"/>
</dbReference>
<dbReference type="Gene3D" id="1.10.150.240">
    <property type="entry name" value="Putative phosphatase, domain 2"/>
    <property type="match status" value="1"/>
</dbReference>
<dbReference type="InterPro" id="IPR006439">
    <property type="entry name" value="HAD-SF_hydro_IA"/>
</dbReference>
<dbReference type="Gene3D" id="3.40.50.1000">
    <property type="entry name" value="HAD superfamily/HAD-like"/>
    <property type="match status" value="1"/>
</dbReference>
<dbReference type="InterPro" id="IPR051806">
    <property type="entry name" value="HAD-like_SPP"/>
</dbReference>
<dbReference type="EMBL" id="BAAAQM010000039">
    <property type="protein sequence ID" value="GAA1987747.1"/>
    <property type="molecule type" value="Genomic_DNA"/>
</dbReference>
<dbReference type="RefSeq" id="WP_344660327.1">
    <property type="nucleotide sequence ID" value="NZ_BAAAQM010000039.1"/>
</dbReference>
<proteinExistence type="predicted"/>
<dbReference type="InterPro" id="IPR036412">
    <property type="entry name" value="HAD-like_sf"/>
</dbReference>
<dbReference type="InterPro" id="IPR023214">
    <property type="entry name" value="HAD_sf"/>
</dbReference>
<dbReference type="SFLD" id="SFLDG01129">
    <property type="entry name" value="C1.5:_HAD__Beta-PGM__Phosphata"/>
    <property type="match status" value="1"/>
</dbReference>
<accession>A0ABN2SJB4</accession>
<comment type="caution">
    <text evidence="1">The sequence shown here is derived from an EMBL/GenBank/DDBJ whole genome shotgun (WGS) entry which is preliminary data.</text>
</comment>
<gene>
    <name evidence="1" type="ORF">GCM10009838_58160</name>
</gene>
<protein>
    <submittedName>
        <fullName evidence="1">Beta-phosphoglucomutase family hydrolase</fullName>
    </submittedName>
</protein>